<dbReference type="PROSITE" id="PS51257">
    <property type="entry name" value="PROKAR_LIPOPROTEIN"/>
    <property type="match status" value="1"/>
</dbReference>
<dbReference type="EMBL" id="CP081295">
    <property type="protein sequence ID" value="QZD88773.1"/>
    <property type="molecule type" value="Genomic_DNA"/>
</dbReference>
<protein>
    <recommendedName>
        <fullName evidence="3">DUF3568 family protein</fullName>
    </recommendedName>
</protein>
<accession>A0ABX8ZNL3</accession>
<name>A0ABX8ZNL3_9SPHN</name>
<reference evidence="1 2" key="1">
    <citation type="submission" date="2021-08" db="EMBL/GenBank/DDBJ databases">
        <title>Comparative Genomics Analysis of the Genus Qipengyuania Reveals Extensive Genetic Diversity and Metabolic Versatility, Including the Description of Fifteen Novel Species.</title>
        <authorList>
            <person name="Liu Y."/>
        </authorList>
    </citation>
    <scope>NUCLEOTIDE SEQUENCE [LARGE SCALE GENOMIC DNA]</scope>
    <source>
        <strain evidence="1 2">1NDH13</strain>
    </source>
</reference>
<keyword evidence="2" id="KW-1185">Reference proteome</keyword>
<evidence type="ECO:0000313" key="1">
    <source>
        <dbReference type="EMBL" id="QZD88773.1"/>
    </source>
</evidence>
<evidence type="ECO:0008006" key="3">
    <source>
        <dbReference type="Google" id="ProtNLM"/>
    </source>
</evidence>
<organism evidence="1 2">
    <name type="scientific">Qipengyuania aurantiaca</name>
    <dbReference type="NCBI Taxonomy" id="2867233"/>
    <lineage>
        <taxon>Bacteria</taxon>
        <taxon>Pseudomonadati</taxon>
        <taxon>Pseudomonadota</taxon>
        <taxon>Alphaproteobacteria</taxon>
        <taxon>Sphingomonadales</taxon>
        <taxon>Erythrobacteraceae</taxon>
        <taxon>Qipengyuania</taxon>
    </lineage>
</organism>
<gene>
    <name evidence="1" type="ORF">K3148_07830</name>
</gene>
<dbReference type="Proteomes" id="UP000824281">
    <property type="component" value="Chromosome"/>
</dbReference>
<sequence>MVFTRKQATQSLLVLMPFVIGGCSAEAEEAPEVPAASVTETAETTESLLDRPIVIRSSARFEVIDNGMSSLYSRSNRSKMKALSNYSGFGFATLATIRPSEGSTSQAILQDVLEQMASELGTEFGKALDTQHPRLLLATHPTGVFTLVHLTDAAGDDVVQITYAVTKAAETISETP</sequence>
<dbReference type="RefSeq" id="WP_221424286.1">
    <property type="nucleotide sequence ID" value="NZ_CP081295.1"/>
</dbReference>
<evidence type="ECO:0000313" key="2">
    <source>
        <dbReference type="Proteomes" id="UP000824281"/>
    </source>
</evidence>
<proteinExistence type="predicted"/>